<dbReference type="GO" id="GO:0016757">
    <property type="term" value="F:glycosyltransferase activity"/>
    <property type="evidence" value="ECO:0007669"/>
    <property type="project" value="InterPro"/>
</dbReference>
<reference evidence="3" key="1">
    <citation type="submission" date="2018-11" db="EMBL/GenBank/DDBJ databases">
        <title>Genomes From Bacteria Associated with the Canine Oral Cavity: a Test Case for Automated Genome-Based Taxonomic Assignment.</title>
        <authorList>
            <person name="Coil D.A."/>
            <person name="Jospin G."/>
            <person name="Darling A.E."/>
            <person name="Wallis C."/>
            <person name="Davis I.J."/>
            <person name="Harris S."/>
            <person name="Eisen J.A."/>
            <person name="Holcombe L.J."/>
            <person name="O'Flynn C."/>
        </authorList>
    </citation>
    <scope>NUCLEOTIDE SEQUENCE [LARGE SCALE GENOMIC DNA]</scope>
    <source>
        <strain evidence="3">OH5060</strain>
    </source>
</reference>
<evidence type="ECO:0000259" key="2">
    <source>
        <dbReference type="Pfam" id="PF00534"/>
    </source>
</evidence>
<dbReference type="PANTHER" id="PTHR12526:SF630">
    <property type="entry name" value="GLYCOSYLTRANSFERASE"/>
    <property type="match status" value="1"/>
</dbReference>
<organism evidence="3">
    <name type="scientific">Fusobacterium nucleatum</name>
    <dbReference type="NCBI Taxonomy" id="851"/>
    <lineage>
        <taxon>Bacteria</taxon>
        <taxon>Fusobacteriati</taxon>
        <taxon>Fusobacteriota</taxon>
        <taxon>Fusobacteriia</taxon>
        <taxon>Fusobacteriales</taxon>
        <taxon>Fusobacteriaceae</taxon>
        <taxon>Fusobacterium</taxon>
    </lineage>
</organism>
<dbReference type="EMBL" id="RQZD01000012">
    <property type="protein sequence ID" value="RRD37158.1"/>
    <property type="molecule type" value="Genomic_DNA"/>
</dbReference>
<name>A0A3P1VUC4_FUSNU</name>
<proteinExistence type="predicted"/>
<dbReference type="Pfam" id="PF00534">
    <property type="entry name" value="Glycos_transf_1"/>
    <property type="match status" value="1"/>
</dbReference>
<dbReference type="SUPFAM" id="SSF53756">
    <property type="entry name" value="UDP-Glycosyltransferase/glycogen phosphorylase"/>
    <property type="match status" value="1"/>
</dbReference>
<dbReference type="InterPro" id="IPR001296">
    <property type="entry name" value="Glyco_trans_1"/>
</dbReference>
<dbReference type="Gene3D" id="3.40.50.2000">
    <property type="entry name" value="Glycogen Phosphorylase B"/>
    <property type="match status" value="2"/>
</dbReference>
<keyword evidence="3" id="KW-0808">Transferase</keyword>
<comment type="caution">
    <text evidence="3">The sequence shown here is derived from an EMBL/GenBank/DDBJ whole genome shotgun (WGS) entry which is preliminary data.</text>
</comment>
<keyword evidence="1" id="KW-0175">Coiled coil</keyword>
<dbReference type="AlphaFoldDB" id="A0A3P1VUC4"/>
<evidence type="ECO:0000313" key="3">
    <source>
        <dbReference type="EMBL" id="RRD37158.1"/>
    </source>
</evidence>
<sequence length="408" mass="47500">MRKLLYIGRFGLPDTAAGIRVYNLGILFKKFDIETTYICDIPSPTEEKDFISFKGFNYYFINQKLYKGSSVLKKISELFSAIDLYNKVKSYCEKEKPDIILLYNDVGPLTKKLISYCKKRNILLGADVTEWYSFKQKGILQIMKSFLVDFRIRFLDKKLNFILAVSPFLYFYYKKQEKEVYWVPPLFEPQEKSLGVTSEKGFLNIVYAGMMGKKDILFPLLETIKMINSKEIKVRLNIAGNISSELEKKLKIEDYDKYGIKLLGYLENEKVKEVILKSDITVLFRKNLKYAKAGFSSKVAEAFTLGIPVLCNKVGGTDLVVEHLHNGYLIDKINKENILEALNKLLLMTKEEKIEMKRNALKTAQELFLISSYFERNKYENNKNNMGIFTLFKESNKSIEKIWSKNRE</sequence>
<gene>
    <name evidence="3" type="ORF">EII28_06360</name>
</gene>
<feature type="coiled-coil region" evidence="1">
    <location>
        <begin position="339"/>
        <end position="367"/>
    </location>
</feature>
<evidence type="ECO:0000256" key="1">
    <source>
        <dbReference type="SAM" id="Coils"/>
    </source>
</evidence>
<protein>
    <submittedName>
        <fullName evidence="3">Glycosyltransferase</fullName>
    </submittedName>
</protein>
<dbReference type="PANTHER" id="PTHR12526">
    <property type="entry name" value="GLYCOSYLTRANSFERASE"/>
    <property type="match status" value="1"/>
</dbReference>
<feature type="domain" description="Glycosyl transferase family 1" evidence="2">
    <location>
        <begin position="205"/>
        <end position="360"/>
    </location>
</feature>
<accession>A0A3P1VUC4</accession>